<evidence type="ECO:0000256" key="6">
    <source>
        <dbReference type="ARBA" id="ARBA00022723"/>
    </source>
</evidence>
<dbReference type="PANTHER" id="PTHR11409:SF39">
    <property type="entry name" value="ADENOSINE DEAMINASE 2"/>
    <property type="match status" value="1"/>
</dbReference>
<evidence type="ECO:0000256" key="9">
    <source>
        <dbReference type="ARBA" id="ARBA00047764"/>
    </source>
</evidence>
<dbReference type="AlphaFoldDB" id="A0A1E1K4C7"/>
<comment type="subcellular location">
    <subcellularLocation>
        <location evidence="2">Secreted</location>
    </subcellularLocation>
</comment>
<evidence type="ECO:0000256" key="1">
    <source>
        <dbReference type="ARBA" id="ARBA00001947"/>
    </source>
</evidence>
<dbReference type="InterPro" id="IPR032466">
    <property type="entry name" value="Metal_Hydrolase"/>
</dbReference>
<keyword evidence="5" id="KW-0964">Secreted</keyword>
<accession>A0A1E1K4C7</accession>
<evidence type="ECO:0000256" key="10">
    <source>
        <dbReference type="SAM" id="MobiDB-lite"/>
    </source>
</evidence>
<reference evidence="13" key="1">
    <citation type="submission" date="2016-03" db="EMBL/GenBank/DDBJ databases">
        <authorList>
            <person name="Guldener U."/>
        </authorList>
    </citation>
    <scope>NUCLEOTIDE SEQUENCE [LARGE SCALE GENOMIC DNA]</scope>
    <source>
        <strain evidence="13">04CH-RAC-A.6.1</strain>
    </source>
</reference>
<evidence type="ECO:0000313" key="13">
    <source>
        <dbReference type="Proteomes" id="UP000178912"/>
    </source>
</evidence>
<dbReference type="GO" id="GO:0046872">
    <property type="term" value="F:metal ion binding"/>
    <property type="evidence" value="ECO:0007669"/>
    <property type="project" value="UniProtKB-KW"/>
</dbReference>
<comment type="catalytic activity">
    <reaction evidence="9">
        <text>adenosine + H2O + H(+) = inosine + NH4(+)</text>
        <dbReference type="Rhea" id="RHEA:24408"/>
        <dbReference type="ChEBI" id="CHEBI:15377"/>
        <dbReference type="ChEBI" id="CHEBI:15378"/>
        <dbReference type="ChEBI" id="CHEBI:16335"/>
        <dbReference type="ChEBI" id="CHEBI:17596"/>
        <dbReference type="ChEBI" id="CHEBI:28938"/>
        <dbReference type="EC" id="3.5.4.4"/>
    </reaction>
</comment>
<dbReference type="GO" id="GO:0046103">
    <property type="term" value="P:inosine biosynthetic process"/>
    <property type="evidence" value="ECO:0007669"/>
    <property type="project" value="TreeGrafter"/>
</dbReference>
<comment type="cofactor">
    <cofactor evidence="1">
        <name>Zn(2+)</name>
        <dbReference type="ChEBI" id="CHEBI:29105"/>
    </cofactor>
</comment>
<evidence type="ECO:0000256" key="8">
    <source>
        <dbReference type="ARBA" id="ARBA00022801"/>
    </source>
</evidence>
<gene>
    <name evidence="12" type="ORF">RAG0_03414</name>
</gene>
<keyword evidence="7" id="KW-0732">Signal</keyword>
<dbReference type="InterPro" id="IPR006330">
    <property type="entry name" value="Ado/ade_deaminase"/>
</dbReference>
<dbReference type="OrthoDB" id="7202371at2759"/>
<evidence type="ECO:0000256" key="5">
    <source>
        <dbReference type="ARBA" id="ARBA00022525"/>
    </source>
</evidence>
<feature type="region of interest" description="Disordered" evidence="10">
    <location>
        <begin position="60"/>
        <end position="84"/>
    </location>
</feature>
<evidence type="ECO:0000313" key="12">
    <source>
        <dbReference type="EMBL" id="CZS92903.1"/>
    </source>
</evidence>
<dbReference type="Gene3D" id="3.20.20.140">
    <property type="entry name" value="Metal-dependent hydrolases"/>
    <property type="match status" value="1"/>
</dbReference>
<keyword evidence="8" id="KW-0378">Hydrolase</keyword>
<dbReference type="Proteomes" id="UP000178912">
    <property type="component" value="Unassembled WGS sequence"/>
</dbReference>
<evidence type="ECO:0000256" key="4">
    <source>
        <dbReference type="ARBA" id="ARBA00012784"/>
    </source>
</evidence>
<evidence type="ECO:0000259" key="11">
    <source>
        <dbReference type="Pfam" id="PF00962"/>
    </source>
</evidence>
<dbReference type="EC" id="3.5.4.4" evidence="4"/>
<dbReference type="Pfam" id="PF00962">
    <property type="entry name" value="A_deaminase"/>
    <property type="match status" value="1"/>
</dbReference>
<name>A0A1E1K4C7_9HELO</name>
<keyword evidence="13" id="KW-1185">Reference proteome</keyword>
<evidence type="ECO:0000256" key="3">
    <source>
        <dbReference type="ARBA" id="ARBA00006083"/>
    </source>
</evidence>
<feature type="compositionally biased region" description="Basic and acidic residues" evidence="10">
    <location>
        <begin position="65"/>
        <end position="75"/>
    </location>
</feature>
<comment type="similarity">
    <text evidence="3">Belongs to the metallo-dependent hydrolases superfamily. Adenosine and AMP deaminases family. ADGF subfamily.</text>
</comment>
<proteinExistence type="inferred from homology"/>
<dbReference type="FunFam" id="3.20.20.140:FF:000017">
    <property type="entry name" value="Adenosine deaminase 2"/>
    <property type="match status" value="1"/>
</dbReference>
<organism evidence="12 13">
    <name type="scientific">Rhynchosporium agropyri</name>
    <dbReference type="NCBI Taxonomy" id="914238"/>
    <lineage>
        <taxon>Eukaryota</taxon>
        <taxon>Fungi</taxon>
        <taxon>Dikarya</taxon>
        <taxon>Ascomycota</taxon>
        <taxon>Pezizomycotina</taxon>
        <taxon>Leotiomycetes</taxon>
        <taxon>Helotiales</taxon>
        <taxon>Ploettnerulaceae</taxon>
        <taxon>Rhynchosporium</taxon>
    </lineage>
</organism>
<dbReference type="GO" id="GO:0004000">
    <property type="term" value="F:adenosine deaminase activity"/>
    <property type="evidence" value="ECO:0007669"/>
    <property type="project" value="TreeGrafter"/>
</dbReference>
<keyword evidence="6" id="KW-0479">Metal-binding</keyword>
<dbReference type="GO" id="GO:0006154">
    <property type="term" value="P:adenosine catabolic process"/>
    <property type="evidence" value="ECO:0007669"/>
    <property type="project" value="TreeGrafter"/>
</dbReference>
<feature type="domain" description="Adenosine deaminase" evidence="11">
    <location>
        <begin position="336"/>
        <end position="555"/>
    </location>
</feature>
<protein>
    <recommendedName>
        <fullName evidence="4">adenosine deaminase</fullName>
        <ecNumber evidence="4">3.5.4.4</ecNumber>
    </recommendedName>
</protein>
<dbReference type="PANTHER" id="PTHR11409">
    <property type="entry name" value="ADENOSINE DEAMINASE"/>
    <property type="match status" value="1"/>
</dbReference>
<dbReference type="SUPFAM" id="SSF51556">
    <property type="entry name" value="Metallo-dependent hydrolases"/>
    <property type="match status" value="1"/>
</dbReference>
<dbReference type="GO" id="GO:0005576">
    <property type="term" value="C:extracellular region"/>
    <property type="evidence" value="ECO:0007669"/>
    <property type="project" value="UniProtKB-SubCell"/>
</dbReference>
<dbReference type="InterPro" id="IPR001365">
    <property type="entry name" value="A_deaminase_dom"/>
</dbReference>
<dbReference type="EMBL" id="FJUX01000014">
    <property type="protein sequence ID" value="CZS92903.1"/>
    <property type="molecule type" value="Genomic_DNA"/>
</dbReference>
<evidence type="ECO:0000256" key="2">
    <source>
        <dbReference type="ARBA" id="ARBA00004613"/>
    </source>
</evidence>
<evidence type="ECO:0000256" key="7">
    <source>
        <dbReference type="ARBA" id="ARBA00022729"/>
    </source>
</evidence>
<sequence>MDPKSPYNQELVKGFFGDRTELISREKQQRSDYSFRQSLSPTAQKACSIVSSIRLQEHSTIWSRQDPHSNSKSNDETSDPNLEQEPEELFPGMIFNSAKNHMESTKLWRIVQKMPKGALLHCHLGAMVDLEWLFDQAIQTEGMVISATQALIDDKSRKKAVVKVEFSDPIVAIEGKTIWEDGYEAGTKLQLKSAAETFPEGGVSGFLKWMKERCSITQSEAVQNHLGVDDIWRKLQASFVMITPVVYYEPITRKFFRKFLETAYKDGIRWVEFRGITRSFRIEGQTELVENRLELVRVYKEEIDRFMASEEGKGFWGCRLIWDTLRSFDDEAIVTGTFSRNIFRLFPKTETDEKSDMRICMQAKKLYPTLISGYDLVGPEDFGRTLHSLSPVLLWFRTQCTAQNLTIPFFFHAGECVGDGDSTDQNLFDAILLKSRRLGHAFSLYKHPLLIDMVKEKHIMVECCPISNEVLRYTASIKMHPLPALLARGVKASLSNDDPSLMGQGSAGLSHDFWQALQGWENLGLAGLGSLAQNSVGYSAYDDQSDDEWLDDISKSVSGTGIRAQRIEQWNAEWEEFCGWIVKEFGDVE</sequence>